<keyword evidence="7" id="KW-0653">Protein transport</keyword>
<dbReference type="InterPro" id="IPR051045">
    <property type="entry name" value="TonB-dependent_transducer"/>
</dbReference>
<reference evidence="12 13" key="1">
    <citation type="journal article" date="2016" name="Nat. Commun.">
        <title>Thousands of microbial genomes shed light on interconnected biogeochemical processes in an aquifer system.</title>
        <authorList>
            <person name="Anantharaman K."/>
            <person name="Brown C.T."/>
            <person name="Hug L.A."/>
            <person name="Sharon I."/>
            <person name="Castelle C.J."/>
            <person name="Probst A.J."/>
            <person name="Thomas B.C."/>
            <person name="Singh A."/>
            <person name="Wilkins M.J."/>
            <person name="Karaoz U."/>
            <person name="Brodie E.L."/>
            <person name="Williams K.H."/>
            <person name="Hubbard S.S."/>
            <person name="Banfield J.F."/>
        </authorList>
    </citation>
    <scope>NUCLEOTIDE SEQUENCE [LARGE SCALE GENOMIC DNA]</scope>
</reference>
<comment type="subcellular location">
    <subcellularLocation>
        <location evidence="1">Cell inner membrane</location>
        <topology evidence="1">Single-pass membrane protein</topology>
        <orientation evidence="1">Periplasmic side</orientation>
    </subcellularLocation>
</comment>
<dbReference type="PANTHER" id="PTHR33446">
    <property type="entry name" value="PROTEIN TONB-RELATED"/>
    <property type="match status" value="1"/>
</dbReference>
<comment type="similarity">
    <text evidence="2">Belongs to the TonB family.</text>
</comment>
<dbReference type="InterPro" id="IPR006260">
    <property type="entry name" value="TonB/TolA_C"/>
</dbReference>
<keyword evidence="5" id="KW-0997">Cell inner membrane</keyword>
<evidence type="ECO:0000313" key="12">
    <source>
        <dbReference type="EMBL" id="OGC06067.1"/>
    </source>
</evidence>
<dbReference type="PANTHER" id="PTHR33446:SF2">
    <property type="entry name" value="PROTEIN TONB"/>
    <property type="match status" value="1"/>
</dbReference>
<evidence type="ECO:0000256" key="9">
    <source>
        <dbReference type="ARBA" id="ARBA00023136"/>
    </source>
</evidence>
<evidence type="ECO:0000256" key="8">
    <source>
        <dbReference type="ARBA" id="ARBA00022989"/>
    </source>
</evidence>
<sequence length="164" mass="17230">MKSKSLSVVALGIVLVAAVAVGYLISRPMVMEREKVLPVFIGGELTIPQKVVQPISLTRVISAPIPQPKIATPLPIVPPGISYRVLPQYPATALQQGLEGVAILSVYIGLNGAAESVAIKSSSGVADLDKSAMAAVSRWQFNPATQGGAALASWFELPVRFTLQ</sequence>
<feature type="domain" description="TonB C-terminal" evidence="11">
    <location>
        <begin position="74"/>
        <end position="164"/>
    </location>
</feature>
<dbReference type="Pfam" id="PF03544">
    <property type="entry name" value="TonB_C"/>
    <property type="match status" value="1"/>
</dbReference>
<evidence type="ECO:0000256" key="10">
    <source>
        <dbReference type="SAM" id="Phobius"/>
    </source>
</evidence>
<dbReference type="Proteomes" id="UP000176938">
    <property type="component" value="Unassembled WGS sequence"/>
</dbReference>
<evidence type="ECO:0000256" key="5">
    <source>
        <dbReference type="ARBA" id="ARBA00022519"/>
    </source>
</evidence>
<dbReference type="NCBIfam" id="TIGR01352">
    <property type="entry name" value="tonB_Cterm"/>
    <property type="match status" value="1"/>
</dbReference>
<proteinExistence type="inferred from homology"/>
<keyword evidence="9 10" id="KW-0472">Membrane</keyword>
<keyword evidence="3" id="KW-0813">Transport</keyword>
<dbReference type="AlphaFoldDB" id="A0A1F4RD20"/>
<dbReference type="GO" id="GO:0005886">
    <property type="term" value="C:plasma membrane"/>
    <property type="evidence" value="ECO:0007669"/>
    <property type="project" value="UniProtKB-SubCell"/>
</dbReference>
<evidence type="ECO:0000256" key="7">
    <source>
        <dbReference type="ARBA" id="ARBA00022927"/>
    </source>
</evidence>
<keyword evidence="6 10" id="KW-0812">Transmembrane</keyword>
<evidence type="ECO:0000313" key="13">
    <source>
        <dbReference type="Proteomes" id="UP000176938"/>
    </source>
</evidence>
<dbReference type="GO" id="GO:0055085">
    <property type="term" value="P:transmembrane transport"/>
    <property type="evidence" value="ECO:0007669"/>
    <property type="project" value="InterPro"/>
</dbReference>
<evidence type="ECO:0000256" key="2">
    <source>
        <dbReference type="ARBA" id="ARBA00006555"/>
    </source>
</evidence>
<dbReference type="GO" id="GO:0015031">
    <property type="term" value="P:protein transport"/>
    <property type="evidence" value="ECO:0007669"/>
    <property type="project" value="UniProtKB-KW"/>
</dbReference>
<organism evidence="12 13">
    <name type="scientific">candidate division WOR-1 bacterium RIFCSPLOWO2_02_FULL_46_20</name>
    <dbReference type="NCBI Taxonomy" id="1802567"/>
    <lineage>
        <taxon>Bacteria</taxon>
        <taxon>Bacillati</taxon>
        <taxon>Saganbacteria</taxon>
    </lineage>
</organism>
<feature type="transmembrane region" description="Helical" evidence="10">
    <location>
        <begin position="6"/>
        <end position="25"/>
    </location>
</feature>
<keyword evidence="8 10" id="KW-1133">Transmembrane helix</keyword>
<dbReference type="PROSITE" id="PS52015">
    <property type="entry name" value="TONB_CTD"/>
    <property type="match status" value="1"/>
</dbReference>
<accession>A0A1F4RD20</accession>
<dbReference type="InterPro" id="IPR037682">
    <property type="entry name" value="TonB_C"/>
</dbReference>
<dbReference type="SUPFAM" id="SSF74653">
    <property type="entry name" value="TolA/TonB C-terminal domain"/>
    <property type="match status" value="1"/>
</dbReference>
<evidence type="ECO:0000256" key="3">
    <source>
        <dbReference type="ARBA" id="ARBA00022448"/>
    </source>
</evidence>
<evidence type="ECO:0000259" key="11">
    <source>
        <dbReference type="PROSITE" id="PS52015"/>
    </source>
</evidence>
<gene>
    <name evidence="12" type="ORF">A3H38_04275</name>
</gene>
<keyword evidence="4" id="KW-1003">Cell membrane</keyword>
<evidence type="ECO:0000256" key="4">
    <source>
        <dbReference type="ARBA" id="ARBA00022475"/>
    </source>
</evidence>
<protein>
    <recommendedName>
        <fullName evidence="11">TonB C-terminal domain-containing protein</fullName>
    </recommendedName>
</protein>
<dbReference type="EMBL" id="METP01000029">
    <property type="protein sequence ID" value="OGC06067.1"/>
    <property type="molecule type" value="Genomic_DNA"/>
</dbReference>
<evidence type="ECO:0000256" key="1">
    <source>
        <dbReference type="ARBA" id="ARBA00004383"/>
    </source>
</evidence>
<name>A0A1F4RD20_UNCSA</name>
<evidence type="ECO:0000256" key="6">
    <source>
        <dbReference type="ARBA" id="ARBA00022692"/>
    </source>
</evidence>
<dbReference type="Gene3D" id="3.30.1150.10">
    <property type="match status" value="1"/>
</dbReference>
<comment type="caution">
    <text evidence="12">The sequence shown here is derived from an EMBL/GenBank/DDBJ whole genome shotgun (WGS) entry which is preliminary data.</text>
</comment>